<dbReference type="EC" id="6.6.1.1" evidence="2"/>
<dbReference type="GO" id="GO:0005524">
    <property type="term" value="F:ATP binding"/>
    <property type="evidence" value="ECO:0007669"/>
    <property type="project" value="UniProtKB-KW"/>
</dbReference>
<evidence type="ECO:0000259" key="11">
    <source>
        <dbReference type="Pfam" id="PF11965"/>
    </source>
</evidence>
<accession>A0A2T7UIK4</accession>
<comment type="similarity">
    <text evidence="1">Belongs to the Mg-chelatase subunit H family.</text>
</comment>
<dbReference type="NCBIfam" id="TIGR02025">
    <property type="entry name" value="BchH"/>
    <property type="match status" value="1"/>
</dbReference>
<dbReference type="InterPro" id="IPR022571">
    <property type="entry name" value="Mg_chelatase_H_N"/>
</dbReference>
<dbReference type="Proteomes" id="UP000037507">
    <property type="component" value="Unassembled WGS sequence"/>
</dbReference>
<dbReference type="CDD" id="cd10150">
    <property type="entry name" value="CobN_like"/>
    <property type="match status" value="1"/>
</dbReference>
<evidence type="ECO:0000313" key="13">
    <source>
        <dbReference type="Proteomes" id="UP000037507"/>
    </source>
</evidence>
<feature type="domain" description="Magnesium chelatase subunit H N-terminal" evidence="11">
    <location>
        <begin position="20"/>
        <end position="187"/>
    </location>
</feature>
<keyword evidence="7" id="KW-0149">Chlorophyll biosynthesis</keyword>
<keyword evidence="6" id="KW-0067">ATP-binding</keyword>
<dbReference type="PANTHER" id="PTHR44119">
    <property type="entry name" value="MAGNESIUM-CHELATASE SUBUNIT CHLH, CHLOROPLASTIC"/>
    <property type="match status" value="1"/>
</dbReference>
<feature type="domain" description="CobN/magnesium chelatase" evidence="10">
    <location>
        <begin position="191"/>
        <end position="1252"/>
    </location>
</feature>
<comment type="catalytic activity">
    <reaction evidence="9">
        <text>protoporphyrin IX + Mg(2+) + ATP + H2O = Mg-protoporphyrin IX + ADP + phosphate + 3 H(+)</text>
        <dbReference type="Rhea" id="RHEA:13961"/>
        <dbReference type="ChEBI" id="CHEBI:15377"/>
        <dbReference type="ChEBI" id="CHEBI:15378"/>
        <dbReference type="ChEBI" id="CHEBI:18420"/>
        <dbReference type="ChEBI" id="CHEBI:30616"/>
        <dbReference type="ChEBI" id="CHEBI:43474"/>
        <dbReference type="ChEBI" id="CHEBI:57306"/>
        <dbReference type="ChEBI" id="CHEBI:60492"/>
        <dbReference type="ChEBI" id="CHEBI:456216"/>
        <dbReference type="EC" id="6.6.1.1"/>
    </reaction>
</comment>
<evidence type="ECO:0000256" key="3">
    <source>
        <dbReference type="ARBA" id="ARBA00022531"/>
    </source>
</evidence>
<keyword evidence="5" id="KW-0547">Nucleotide-binding</keyword>
<keyword evidence="4" id="KW-0436">Ligase</keyword>
<dbReference type="GO" id="GO:0015995">
    <property type="term" value="P:chlorophyll biosynthetic process"/>
    <property type="evidence" value="ECO:0007669"/>
    <property type="project" value="UniProtKB-KW"/>
</dbReference>
<evidence type="ECO:0000256" key="4">
    <source>
        <dbReference type="ARBA" id="ARBA00022598"/>
    </source>
</evidence>
<dbReference type="InterPro" id="IPR003672">
    <property type="entry name" value="CobN/Mg_chltase"/>
</dbReference>
<evidence type="ECO:0000256" key="1">
    <source>
        <dbReference type="ARBA" id="ARBA00010851"/>
    </source>
</evidence>
<dbReference type="InterPro" id="IPR011771">
    <property type="entry name" value="BchH"/>
</dbReference>
<dbReference type="GO" id="GO:0015979">
    <property type="term" value="P:photosynthesis"/>
    <property type="evidence" value="ECO:0007669"/>
    <property type="project" value="UniProtKB-KW"/>
</dbReference>
<dbReference type="Pfam" id="PF02514">
    <property type="entry name" value="CobN-Mg_chel"/>
    <property type="match status" value="1"/>
</dbReference>
<dbReference type="Pfam" id="PF11965">
    <property type="entry name" value="DUF3479"/>
    <property type="match status" value="1"/>
</dbReference>
<comment type="caution">
    <text evidence="12">The sequence shown here is derived from an EMBL/GenBank/DDBJ whole genome shotgun (WGS) entry which is preliminary data.</text>
</comment>
<dbReference type="AlphaFoldDB" id="A0A2T7UIK4"/>
<evidence type="ECO:0000256" key="6">
    <source>
        <dbReference type="ARBA" id="ARBA00022840"/>
    </source>
</evidence>
<dbReference type="EMBL" id="LFYT02000001">
    <property type="protein sequence ID" value="PVE44504.1"/>
    <property type="molecule type" value="Genomic_DNA"/>
</dbReference>
<protein>
    <recommendedName>
        <fullName evidence="2">magnesium chelatase</fullName>
        <ecNumber evidence="2">6.6.1.1</ecNumber>
    </recommendedName>
</protein>
<evidence type="ECO:0000313" key="12">
    <source>
        <dbReference type="EMBL" id="PVE44504.1"/>
    </source>
</evidence>
<organism evidence="12 13">
    <name type="scientific">Limnohabitans planktonicus II-D5</name>
    <dbReference type="NCBI Taxonomy" id="1293045"/>
    <lineage>
        <taxon>Bacteria</taxon>
        <taxon>Pseudomonadati</taxon>
        <taxon>Pseudomonadota</taxon>
        <taxon>Betaproteobacteria</taxon>
        <taxon>Burkholderiales</taxon>
        <taxon>Comamonadaceae</taxon>
        <taxon>Limnohabitans</taxon>
    </lineage>
</organism>
<dbReference type="OrthoDB" id="9757976at2"/>
<gene>
    <name evidence="12" type="ORF">H663_000315</name>
</gene>
<dbReference type="RefSeq" id="WP_053168845.1">
    <property type="nucleotide sequence ID" value="NZ_LFYT02000001.1"/>
</dbReference>
<name>A0A2T7UIK4_9BURK</name>
<evidence type="ECO:0000256" key="2">
    <source>
        <dbReference type="ARBA" id="ARBA00012825"/>
    </source>
</evidence>
<evidence type="ECO:0000256" key="8">
    <source>
        <dbReference type="ARBA" id="ARBA00023444"/>
    </source>
</evidence>
<dbReference type="STRING" id="1293045.H663_00765"/>
<evidence type="ECO:0000256" key="5">
    <source>
        <dbReference type="ARBA" id="ARBA00022741"/>
    </source>
</evidence>
<evidence type="ECO:0000256" key="7">
    <source>
        <dbReference type="ARBA" id="ARBA00023171"/>
    </source>
</evidence>
<keyword evidence="13" id="KW-1185">Reference proteome</keyword>
<evidence type="ECO:0000259" key="10">
    <source>
        <dbReference type="Pfam" id="PF02514"/>
    </source>
</evidence>
<dbReference type="GO" id="GO:0016851">
    <property type="term" value="F:magnesium chelatase activity"/>
    <property type="evidence" value="ECO:0007669"/>
    <property type="project" value="UniProtKB-EC"/>
</dbReference>
<evidence type="ECO:0000256" key="9">
    <source>
        <dbReference type="ARBA" id="ARBA00048693"/>
    </source>
</evidence>
<dbReference type="PANTHER" id="PTHR44119:SF1">
    <property type="entry name" value="MAGNESIUM-CHELATASE SUBUNIT CHLH, CHLOROPLASTIC"/>
    <property type="match status" value="1"/>
</dbReference>
<proteinExistence type="inferred from homology"/>
<comment type="pathway">
    <text evidence="8">Porphyrin-containing compound metabolism.</text>
</comment>
<reference evidence="12" key="1">
    <citation type="submission" date="2017-04" db="EMBL/GenBank/DDBJ databases">
        <title>Unexpected and diverse lifestyles within the genus Limnohabitans.</title>
        <authorList>
            <person name="Kasalicky V."/>
            <person name="Mehrshad M."/>
            <person name="Andrei S.-A."/>
            <person name="Salcher M."/>
            <person name="Kratochvilova H."/>
            <person name="Simek K."/>
            <person name="Ghai R."/>
        </authorList>
    </citation>
    <scope>NUCLEOTIDE SEQUENCE [LARGE SCALE GENOMIC DNA]</scope>
    <source>
        <strain evidence="12">II-D5</strain>
    </source>
</reference>
<sequence length="1276" mass="139697">MPKPTSAAKQATSSAPRMSVVLLTMDSHLASAAESAAERLARDLPGLHLQTHSASAWRDSDKALAACLAAVAQADLVIVTMLFMEDHFLPVLDALQARRDHCDAMVCIMSAPQVTQLTRMGKLVMGRESSGLMALLKKLRPSAKNKDTGSETGAPSSAGAKQMAMLRRLPKLLRFIPGTAQDLRLYFLTMRYWLAGSEHNIEHLVKTLVHRYAQGPREPLRALAKPEDPIEYPEVGLYHPQMKNRISEQLSDLPGHGRKDQPAVGLLLLRSYLLAGNTAHYDAVIASLQARGLRVIPAFASGLDARPAMDRFFKQGTGTQIQSLVSLTGFSLVGGPAYNDASAAEVALSELDVPYIAAHPLEFQSIEQWGDSTRGLLPVENTIMVAIPELDGSILPMVYGGRPGPAGETCHGCDKRCTFPSGPRSQDMFTCSERTEMLTARVERLVRLRDKPRAERKLAIVLFNFPPNAGSVGTAAYLSVFQSLFNTLQRLSLEGYQVTLPDSVDELRNRLLQGNASQYGTQANMLHAIDTSHHVQNERWLNEIEAQWGPAPGKHLTNGQSIFVLGADFGQVVVTVQPGFGYEGDPMRLLFETGCAPTHAFSAFYRYLRDDYAADAVLHFGTHGALEFMPGKQTGLSAQCWPDRLIGALPNVYLYAANNPSEGALAKRRGAATLVSYLTPSLTHSGLYKELVNLQQSIERWQQMGPDQAQDRESLTTLIREQAQSIDLAVPANQAADPTAWIERLQNQLLELEYALIPEGLHVMGQAPTREQRLGTLKVMADAMGLTGAQNASLMEALVDGASEAQLNAQFSNELPAGDKAQAETLRQLVRSNRLLGEDHEMQGLMRALDGRYLQPAPGGDLIRNANVLPTGRNLHGLDPFRMPSAFAVRDGMRQADKLLARYQQDHQALPETVAMVLWGTDNLKTEGSPMAQALALMGAAPRFDSYGRLAGAQLIPLAELGRPRIDVVITLSGIFRDLLPMQIRLLAEAAFLAASADEPLEQNFVRQHALAYLAEHEGSNMECAALRVFGNTEGAYGANVNHLIDSSCWENENELGDAFTQRKGFAYGREGRPVRNTSVLQSALASVSLTYQNLDSVELGVTSIDTYFDTLGGISRAVLQAKHQRDGNAAEAPPVFIGDQTQGEGVVRSLTEQVALETRSRMLNPKWHESMLQHGYEGVRQIEAHLTNTMGWSATTGQVQPWVYQQLAQTFVLDPAMRERMAQLNPTASAKVANRLLEATRRQYWQPDAETMTALLRAGEELEDRLEGIQEGLPA</sequence>
<dbReference type="NCBIfam" id="NF009942">
    <property type="entry name" value="PRK13405.1"/>
    <property type="match status" value="1"/>
</dbReference>
<keyword evidence="3" id="KW-0602">Photosynthesis</keyword>